<proteinExistence type="inferred from homology"/>
<dbReference type="Proteomes" id="UP000233425">
    <property type="component" value="Unassembled WGS sequence"/>
</dbReference>
<evidence type="ECO:0000256" key="7">
    <source>
        <dbReference type="ARBA" id="ARBA00052328"/>
    </source>
</evidence>
<evidence type="ECO:0000313" key="11">
    <source>
        <dbReference type="Proteomes" id="UP000233425"/>
    </source>
</evidence>
<gene>
    <name evidence="9 10" type="primary">trpD</name>
    <name evidence="10" type="ORF">RBATCC27255_00129</name>
</gene>
<feature type="binding site" evidence="9">
    <location>
        <begin position="89"/>
        <end position="92"/>
    </location>
    <ligand>
        <name>5-phospho-alpha-D-ribose 1-diphosphate</name>
        <dbReference type="ChEBI" id="CHEBI:58017"/>
    </ligand>
</feature>
<dbReference type="PANTHER" id="PTHR43285:SF2">
    <property type="entry name" value="ANTHRANILATE PHOSPHORIBOSYLTRANSFERASE"/>
    <property type="match status" value="1"/>
</dbReference>
<dbReference type="SUPFAM" id="SSF47648">
    <property type="entry name" value="Nucleoside phosphorylase/phosphoribosyltransferase N-terminal domain"/>
    <property type="match status" value="1"/>
</dbReference>
<comment type="catalytic activity">
    <reaction evidence="7 9">
        <text>N-(5-phospho-beta-D-ribosyl)anthranilate + diphosphate = 5-phospho-alpha-D-ribose 1-diphosphate + anthranilate</text>
        <dbReference type="Rhea" id="RHEA:11768"/>
        <dbReference type="ChEBI" id="CHEBI:16567"/>
        <dbReference type="ChEBI" id="CHEBI:18277"/>
        <dbReference type="ChEBI" id="CHEBI:33019"/>
        <dbReference type="ChEBI" id="CHEBI:58017"/>
        <dbReference type="EC" id="2.4.2.18"/>
    </reaction>
</comment>
<dbReference type="SUPFAM" id="SSF52418">
    <property type="entry name" value="Nucleoside phosphorylase/phosphoribosyltransferase catalytic domain"/>
    <property type="match status" value="1"/>
</dbReference>
<dbReference type="Gene3D" id="1.20.970.10">
    <property type="entry name" value="Transferase, Pyrimidine Nucleoside Phosphorylase, Chain C"/>
    <property type="match status" value="1"/>
</dbReference>
<keyword evidence="3 9" id="KW-0328">Glycosyltransferase</keyword>
<reference evidence="10" key="1">
    <citation type="journal article" date="2018" name="Environ. Microbiol.">
        <title>Sporulation capability and amylosome conservation among diverse human colonic and rumen isolates of the keystone starch-degrader Ruminococcus bromii.</title>
        <authorList>
            <person name="Mukhopadhya I."/>
            <person name="Morais S."/>
            <person name="Laverde-Gomez J."/>
            <person name="Sheridan P.O."/>
            <person name="Walker A.W."/>
            <person name="Kelly W."/>
            <person name="Klieve A.V."/>
            <person name="Ouwerkerk D."/>
            <person name="Duncan S.H."/>
            <person name="Louis P."/>
            <person name="Koropatkin N."/>
            <person name="Cockburn D."/>
            <person name="Kibler R."/>
            <person name="Cooper P.J."/>
            <person name="Sandoval C."/>
            <person name="Crost E."/>
            <person name="Juge N."/>
            <person name="Bayer E.A."/>
            <person name="Flint H.J."/>
        </authorList>
    </citation>
    <scope>NUCLEOTIDE SEQUENCE [LARGE SCALE GENOMIC DNA]</scope>
    <source>
        <strain evidence="10">ATCC 27255</strain>
    </source>
</reference>
<dbReference type="Gene3D" id="3.40.1030.10">
    <property type="entry name" value="Nucleoside phosphorylase/phosphoribosyltransferase catalytic domain"/>
    <property type="match status" value="1"/>
</dbReference>
<evidence type="ECO:0000313" key="10">
    <source>
        <dbReference type="EMBL" id="PKD32657.1"/>
    </source>
</evidence>
<dbReference type="InterPro" id="IPR035902">
    <property type="entry name" value="Nuc_phospho_transferase"/>
</dbReference>
<dbReference type="RefSeq" id="WP_101028288.1">
    <property type="nucleotide sequence ID" value="NZ_CABMMZ010000016.1"/>
</dbReference>
<keyword evidence="11" id="KW-1185">Reference proteome</keyword>
<keyword evidence="2 9" id="KW-0028">Amino-acid biosynthesis</keyword>
<feature type="binding site" evidence="9">
    <location>
        <position position="225"/>
    </location>
    <ligand>
        <name>Mg(2+)</name>
        <dbReference type="ChEBI" id="CHEBI:18420"/>
        <label>2</label>
    </ligand>
</feature>
<protein>
    <recommendedName>
        <fullName evidence="9">Anthranilate phosphoribosyltransferase</fullName>
        <ecNumber evidence="9">2.4.2.18</ecNumber>
    </recommendedName>
</protein>
<keyword evidence="5 9" id="KW-0822">Tryptophan biosynthesis</keyword>
<evidence type="ECO:0000256" key="8">
    <source>
        <dbReference type="ARBA" id="ARBA00061188"/>
    </source>
</evidence>
<evidence type="ECO:0000256" key="5">
    <source>
        <dbReference type="ARBA" id="ARBA00022822"/>
    </source>
</evidence>
<dbReference type="InterPro" id="IPR017459">
    <property type="entry name" value="Glycosyl_Trfase_fam3_N_dom"/>
</dbReference>
<feature type="binding site" evidence="9">
    <location>
        <position position="87"/>
    </location>
    <ligand>
        <name>5-phospho-alpha-D-ribose 1-diphosphate</name>
        <dbReference type="ChEBI" id="CHEBI:58017"/>
    </ligand>
</feature>
<dbReference type="GO" id="GO:0005829">
    <property type="term" value="C:cytosol"/>
    <property type="evidence" value="ECO:0007669"/>
    <property type="project" value="TreeGrafter"/>
</dbReference>
<comment type="caution">
    <text evidence="10">The sequence shown here is derived from an EMBL/GenBank/DDBJ whole genome shotgun (WGS) entry which is preliminary data.</text>
</comment>
<feature type="binding site" evidence="9">
    <location>
        <position position="119"/>
    </location>
    <ligand>
        <name>5-phospho-alpha-D-ribose 1-diphosphate</name>
        <dbReference type="ChEBI" id="CHEBI:58017"/>
    </ligand>
</feature>
<sequence length="336" mass="35749">MIKEAIKKLVAGNDLTFDEAAQVMDEMFSGTATQSQMAAYLTALRIKGETIDEITASAQVMREKALHIKPNRDVLDIVGTGGDGTGTFNISTTAAFIIAAAGIPVAKHGNRSMSSKSGSADCLEQLGININITPEKSEEVLNKAGICFMFAQGYHSSMKYVGPVRKEIGIRNIFNVLGPLTNPAGADLQVTGVYSEALVEPIAQVFSNLGVKKGYVFYGMDGMDEVTLTTTTKVCEIDNGKFNTFILNPEDYGLKLCAPEDLAGGDGKENAEITKEILSGEIKDAKRDIVVLNAALGLCTGGKADSIQDGIKLANEIIDSGKAYAKIEEFAKASNE</sequence>
<comment type="similarity">
    <text evidence="8">In the C-terminal section; belongs to the anthranilate phosphoribosyltransferase family.</text>
</comment>
<dbReference type="FunFam" id="3.40.1030.10:FF:000002">
    <property type="entry name" value="Anthranilate phosphoribosyltransferase"/>
    <property type="match status" value="1"/>
</dbReference>
<comment type="function">
    <text evidence="9">Catalyzes the transfer of the phosphoribosyl group of 5-phosphorylribose-1-pyrophosphate (PRPP) to anthranilate to yield N-(5'-phosphoribosyl)-anthranilate (PRA).</text>
</comment>
<dbReference type="InterPro" id="IPR000312">
    <property type="entry name" value="Glycosyl_Trfase_fam3"/>
</dbReference>
<accession>A0A2N0V079</accession>
<comment type="subunit">
    <text evidence="9">Homodimer.</text>
</comment>
<evidence type="ECO:0000256" key="3">
    <source>
        <dbReference type="ARBA" id="ARBA00022676"/>
    </source>
</evidence>
<feature type="binding site" evidence="9">
    <location>
        <position position="225"/>
    </location>
    <ligand>
        <name>Mg(2+)</name>
        <dbReference type="ChEBI" id="CHEBI:18420"/>
        <label>1</label>
    </ligand>
</feature>
<evidence type="ECO:0000256" key="2">
    <source>
        <dbReference type="ARBA" id="ARBA00022605"/>
    </source>
</evidence>
<feature type="binding site" evidence="9">
    <location>
        <position position="224"/>
    </location>
    <ligand>
        <name>Mg(2+)</name>
        <dbReference type="ChEBI" id="CHEBI:18420"/>
        <label>2</label>
    </ligand>
</feature>
<dbReference type="InterPro" id="IPR005940">
    <property type="entry name" value="Anthranilate_Pribosyl_Tfrase"/>
</dbReference>
<dbReference type="NCBIfam" id="TIGR01245">
    <property type="entry name" value="trpD"/>
    <property type="match status" value="1"/>
</dbReference>
<comment type="caution">
    <text evidence="9">Lacks conserved residue(s) required for the propagation of feature annotation.</text>
</comment>
<feature type="binding site" evidence="9">
    <location>
        <position position="110"/>
    </location>
    <ligand>
        <name>anthranilate</name>
        <dbReference type="ChEBI" id="CHEBI:16567"/>
        <label>1</label>
    </ligand>
</feature>
<dbReference type="InterPro" id="IPR036320">
    <property type="entry name" value="Glycosyl_Trfase_fam3_N_dom_sf"/>
</dbReference>
<feature type="binding site" evidence="9">
    <location>
        <position position="79"/>
    </location>
    <ligand>
        <name>anthranilate</name>
        <dbReference type="ChEBI" id="CHEBI:16567"/>
        <label>1</label>
    </ligand>
</feature>
<dbReference type="GO" id="GO:0000287">
    <property type="term" value="F:magnesium ion binding"/>
    <property type="evidence" value="ECO:0007669"/>
    <property type="project" value="UniProtKB-UniRule"/>
</dbReference>
<evidence type="ECO:0000256" key="9">
    <source>
        <dbReference type="HAMAP-Rule" id="MF_00211"/>
    </source>
</evidence>
<feature type="binding site" evidence="9">
    <location>
        <position position="79"/>
    </location>
    <ligand>
        <name>5-phospho-alpha-D-ribose 1-diphosphate</name>
        <dbReference type="ChEBI" id="CHEBI:58017"/>
    </ligand>
</feature>
<dbReference type="PANTHER" id="PTHR43285">
    <property type="entry name" value="ANTHRANILATE PHOSPHORIBOSYLTRANSFERASE"/>
    <property type="match status" value="1"/>
</dbReference>
<dbReference type="GO" id="GO:0000162">
    <property type="term" value="P:L-tryptophan biosynthetic process"/>
    <property type="evidence" value="ECO:0007669"/>
    <property type="project" value="UniProtKB-UniRule"/>
</dbReference>
<evidence type="ECO:0000256" key="4">
    <source>
        <dbReference type="ARBA" id="ARBA00022679"/>
    </source>
</evidence>
<dbReference type="GO" id="GO:0004048">
    <property type="term" value="F:anthranilate phosphoribosyltransferase activity"/>
    <property type="evidence" value="ECO:0007669"/>
    <property type="project" value="UniProtKB-UniRule"/>
</dbReference>
<comment type="similarity">
    <text evidence="9">Belongs to the anthranilate phosphoribosyltransferase family.</text>
</comment>
<dbReference type="Pfam" id="PF00591">
    <property type="entry name" value="Glycos_transf_3"/>
    <property type="match status" value="1"/>
</dbReference>
<comment type="pathway">
    <text evidence="1 9">Amino-acid biosynthesis; L-tryptophan biosynthesis; L-tryptophan from chorismate: step 2/5.</text>
</comment>
<keyword evidence="9" id="KW-0460">Magnesium</keyword>
<keyword evidence="9" id="KW-0479">Metal-binding</keyword>
<dbReference type="EC" id="2.4.2.18" evidence="9"/>
<dbReference type="HAMAP" id="MF_00211">
    <property type="entry name" value="TrpD"/>
    <property type="match status" value="1"/>
</dbReference>
<evidence type="ECO:0000256" key="1">
    <source>
        <dbReference type="ARBA" id="ARBA00004907"/>
    </source>
</evidence>
<evidence type="ECO:0000256" key="6">
    <source>
        <dbReference type="ARBA" id="ARBA00023141"/>
    </source>
</evidence>
<comment type="cofactor">
    <cofactor evidence="9">
        <name>Mg(2+)</name>
        <dbReference type="ChEBI" id="CHEBI:18420"/>
    </cofactor>
    <text evidence="9">Binds 2 magnesium ions per monomer.</text>
</comment>
<organism evidence="10 11">
    <name type="scientific">Ruminococcus bromii</name>
    <dbReference type="NCBI Taxonomy" id="40518"/>
    <lineage>
        <taxon>Bacteria</taxon>
        <taxon>Bacillati</taxon>
        <taxon>Bacillota</taxon>
        <taxon>Clostridia</taxon>
        <taxon>Eubacteriales</taxon>
        <taxon>Oscillospiraceae</taxon>
        <taxon>Ruminococcus</taxon>
    </lineage>
</organism>
<dbReference type="AlphaFoldDB" id="A0A2N0V079"/>
<feature type="binding site" evidence="9">
    <location>
        <position position="91"/>
    </location>
    <ligand>
        <name>Mg(2+)</name>
        <dbReference type="ChEBI" id="CHEBI:18420"/>
        <label>1</label>
    </ligand>
</feature>
<dbReference type="Pfam" id="PF02885">
    <property type="entry name" value="Glycos_trans_3N"/>
    <property type="match status" value="1"/>
</dbReference>
<keyword evidence="6 9" id="KW-0057">Aromatic amino acid biosynthesis</keyword>
<keyword evidence="4 9" id="KW-0808">Transferase</keyword>
<dbReference type="UniPathway" id="UPA00035">
    <property type="reaction ID" value="UER00041"/>
</dbReference>
<feature type="binding site" evidence="9">
    <location>
        <begin position="82"/>
        <end position="83"/>
    </location>
    <ligand>
        <name>5-phospho-alpha-D-ribose 1-diphosphate</name>
        <dbReference type="ChEBI" id="CHEBI:58017"/>
    </ligand>
</feature>
<feature type="binding site" evidence="9">
    <location>
        <begin position="107"/>
        <end position="115"/>
    </location>
    <ligand>
        <name>5-phospho-alpha-D-ribose 1-diphosphate</name>
        <dbReference type="ChEBI" id="CHEBI:58017"/>
    </ligand>
</feature>
<dbReference type="EMBL" id="NNSR01000016">
    <property type="protein sequence ID" value="PKD32657.1"/>
    <property type="molecule type" value="Genomic_DNA"/>
</dbReference>
<name>A0A2N0V079_9FIRM</name>
<feature type="binding site" evidence="9">
    <location>
        <position position="165"/>
    </location>
    <ligand>
        <name>anthranilate</name>
        <dbReference type="ChEBI" id="CHEBI:16567"/>
        <label>2</label>
    </ligand>
</feature>